<name>A0A518HBS7_9BACT</name>
<accession>A0A518HBS7</accession>
<organism evidence="3 4">
    <name type="scientific">Tautonia plasticadhaerens</name>
    <dbReference type="NCBI Taxonomy" id="2527974"/>
    <lineage>
        <taxon>Bacteria</taxon>
        <taxon>Pseudomonadati</taxon>
        <taxon>Planctomycetota</taxon>
        <taxon>Planctomycetia</taxon>
        <taxon>Isosphaerales</taxon>
        <taxon>Isosphaeraceae</taxon>
        <taxon>Tautonia</taxon>
    </lineage>
</organism>
<keyword evidence="4" id="KW-1185">Reference proteome</keyword>
<dbReference type="OrthoDB" id="292722at2"/>
<evidence type="ECO:0000256" key="1">
    <source>
        <dbReference type="SAM" id="MobiDB-lite"/>
    </source>
</evidence>
<dbReference type="Proteomes" id="UP000317835">
    <property type="component" value="Chromosome"/>
</dbReference>
<feature type="signal peptide" evidence="2">
    <location>
        <begin position="1"/>
        <end position="25"/>
    </location>
</feature>
<keyword evidence="2" id="KW-0732">Signal</keyword>
<feature type="region of interest" description="Disordered" evidence="1">
    <location>
        <begin position="103"/>
        <end position="125"/>
    </location>
</feature>
<dbReference type="KEGG" id="tpla:ElP_62500"/>
<protein>
    <submittedName>
        <fullName evidence="3">Uncharacterized protein</fullName>
    </submittedName>
</protein>
<feature type="chain" id="PRO_5021850158" evidence="2">
    <location>
        <begin position="26"/>
        <end position="262"/>
    </location>
</feature>
<evidence type="ECO:0000313" key="3">
    <source>
        <dbReference type="EMBL" id="QDV38299.1"/>
    </source>
</evidence>
<feature type="compositionally biased region" description="Low complexity" evidence="1">
    <location>
        <begin position="111"/>
        <end position="124"/>
    </location>
</feature>
<proteinExistence type="predicted"/>
<gene>
    <name evidence="3" type="ORF">ElP_62500</name>
</gene>
<evidence type="ECO:0000256" key="2">
    <source>
        <dbReference type="SAM" id="SignalP"/>
    </source>
</evidence>
<sequence precursor="true">MKSLALIGPGLLALGIAWGASPAEAQSLTINLADLLAGRGPVVSPGPGSPYGDPYRADRPTYPYGNQGYGQPYGDPYRADRLVSPYGPPQYGPPQYGPYGYNRPALPEEPPYGFGPAAPGYGPPTEYRDSYRPPFPGPGPAGFPGYGPAPGGSAQLASLADTLAGQADSFLQAFAATARDVPEGEQFVADAQDLGAAAGRFRQLAAGRVPPAQLSQELRAVEGAWQRLEQRTRRVARGRTGPNIQQVGLMGNTLQQMRQLLP</sequence>
<evidence type="ECO:0000313" key="4">
    <source>
        <dbReference type="Proteomes" id="UP000317835"/>
    </source>
</evidence>
<dbReference type="AlphaFoldDB" id="A0A518HBS7"/>
<dbReference type="EMBL" id="CP036426">
    <property type="protein sequence ID" value="QDV38299.1"/>
    <property type="molecule type" value="Genomic_DNA"/>
</dbReference>
<dbReference type="RefSeq" id="WP_145276681.1">
    <property type="nucleotide sequence ID" value="NZ_CP036426.1"/>
</dbReference>
<reference evidence="3 4" key="1">
    <citation type="submission" date="2019-02" db="EMBL/GenBank/DDBJ databases">
        <title>Deep-cultivation of Planctomycetes and their phenomic and genomic characterization uncovers novel biology.</title>
        <authorList>
            <person name="Wiegand S."/>
            <person name="Jogler M."/>
            <person name="Boedeker C."/>
            <person name="Pinto D."/>
            <person name="Vollmers J."/>
            <person name="Rivas-Marin E."/>
            <person name="Kohn T."/>
            <person name="Peeters S.H."/>
            <person name="Heuer A."/>
            <person name="Rast P."/>
            <person name="Oberbeckmann S."/>
            <person name="Bunk B."/>
            <person name="Jeske O."/>
            <person name="Meyerdierks A."/>
            <person name="Storesund J.E."/>
            <person name="Kallscheuer N."/>
            <person name="Luecker S."/>
            <person name="Lage O.M."/>
            <person name="Pohl T."/>
            <person name="Merkel B.J."/>
            <person name="Hornburger P."/>
            <person name="Mueller R.-W."/>
            <person name="Bruemmer F."/>
            <person name="Labrenz M."/>
            <person name="Spormann A.M."/>
            <person name="Op den Camp H."/>
            <person name="Overmann J."/>
            <person name="Amann R."/>
            <person name="Jetten M.S.M."/>
            <person name="Mascher T."/>
            <person name="Medema M.H."/>
            <person name="Devos D.P."/>
            <person name="Kaster A.-K."/>
            <person name="Ovreas L."/>
            <person name="Rohde M."/>
            <person name="Galperin M.Y."/>
            <person name="Jogler C."/>
        </authorList>
    </citation>
    <scope>NUCLEOTIDE SEQUENCE [LARGE SCALE GENOMIC DNA]</scope>
    <source>
        <strain evidence="3 4">ElP</strain>
    </source>
</reference>